<reference evidence="3" key="1">
    <citation type="submission" date="2021-02" db="EMBL/GenBank/DDBJ databases">
        <authorList>
            <person name="Nowell W R."/>
        </authorList>
    </citation>
    <scope>NUCLEOTIDE SEQUENCE</scope>
</reference>
<sequence>MIPSITLTSSSESTTDPQRDAIINDVTSSSSHSNDEDFLDNTEMIIKKEQKTHLNKKQPSNTSGILLCLALVAASLESCPNLGSAANFMIIGANSVINADLTVINGNVAISPGITLTGFNPFGVINDVTTLGIGVAGQAQNDATTAYNYLQGGDSYCKNDGC</sequence>
<dbReference type="AlphaFoldDB" id="A0A820Z3F2"/>
<dbReference type="EMBL" id="CAJNYV010000026">
    <property type="protein sequence ID" value="CAF3325610.1"/>
    <property type="molecule type" value="Genomic_DNA"/>
</dbReference>
<feature type="compositionally biased region" description="Low complexity" evidence="1">
    <location>
        <begin position="1"/>
        <end position="15"/>
    </location>
</feature>
<comment type="caution">
    <text evidence="3">The sequence shown here is derived from an EMBL/GenBank/DDBJ whole genome shotgun (WGS) entry which is preliminary data.</text>
</comment>
<gene>
    <name evidence="2" type="ORF">KIK155_LOCUS968</name>
    <name evidence="3" type="ORF">TOA249_LOCUS7654</name>
</gene>
<evidence type="ECO:0000313" key="4">
    <source>
        <dbReference type="Proteomes" id="UP000663838"/>
    </source>
</evidence>
<proteinExistence type="predicted"/>
<evidence type="ECO:0000256" key="1">
    <source>
        <dbReference type="SAM" id="MobiDB-lite"/>
    </source>
</evidence>
<dbReference type="Proteomes" id="UP000663838">
    <property type="component" value="Unassembled WGS sequence"/>
</dbReference>
<feature type="region of interest" description="Disordered" evidence="1">
    <location>
        <begin position="1"/>
        <end position="21"/>
    </location>
</feature>
<evidence type="ECO:0000313" key="3">
    <source>
        <dbReference type="EMBL" id="CAF4557027.1"/>
    </source>
</evidence>
<organism evidence="3 4">
    <name type="scientific">Rotaria socialis</name>
    <dbReference type="NCBI Taxonomy" id="392032"/>
    <lineage>
        <taxon>Eukaryota</taxon>
        <taxon>Metazoa</taxon>
        <taxon>Spiralia</taxon>
        <taxon>Gnathifera</taxon>
        <taxon>Rotifera</taxon>
        <taxon>Eurotatoria</taxon>
        <taxon>Bdelloidea</taxon>
        <taxon>Philodinida</taxon>
        <taxon>Philodinidae</taxon>
        <taxon>Rotaria</taxon>
    </lineage>
</organism>
<accession>A0A820Z3F2</accession>
<evidence type="ECO:0000313" key="2">
    <source>
        <dbReference type="EMBL" id="CAF3325610.1"/>
    </source>
</evidence>
<name>A0A820Z3F2_9BILA</name>
<dbReference type="Proteomes" id="UP000663865">
    <property type="component" value="Unassembled WGS sequence"/>
</dbReference>
<dbReference type="EMBL" id="CAJOBS010000347">
    <property type="protein sequence ID" value="CAF4557027.1"/>
    <property type="molecule type" value="Genomic_DNA"/>
</dbReference>
<protein>
    <submittedName>
        <fullName evidence="3">Uncharacterized protein</fullName>
    </submittedName>
</protein>